<keyword evidence="2" id="KW-0560">Oxidoreductase</keyword>
<evidence type="ECO:0000256" key="2">
    <source>
        <dbReference type="ARBA" id="ARBA00023002"/>
    </source>
</evidence>
<dbReference type="PANTHER" id="PTHR43639:SF1">
    <property type="entry name" value="SHORT-CHAIN DEHYDROGENASE_REDUCTASE FAMILY PROTEIN"/>
    <property type="match status" value="1"/>
</dbReference>
<dbReference type="EMBL" id="CAEZXR010000177">
    <property type="protein sequence ID" value="CAB4712223.1"/>
    <property type="molecule type" value="Genomic_DNA"/>
</dbReference>
<dbReference type="SUPFAM" id="SSF51735">
    <property type="entry name" value="NAD(P)-binding Rossmann-fold domains"/>
    <property type="match status" value="1"/>
</dbReference>
<evidence type="ECO:0000259" key="3">
    <source>
        <dbReference type="SMART" id="SM00822"/>
    </source>
</evidence>
<dbReference type="PRINTS" id="PR00081">
    <property type="entry name" value="GDHRDH"/>
</dbReference>
<organism evidence="4">
    <name type="scientific">freshwater metagenome</name>
    <dbReference type="NCBI Taxonomy" id="449393"/>
    <lineage>
        <taxon>unclassified sequences</taxon>
        <taxon>metagenomes</taxon>
        <taxon>ecological metagenomes</taxon>
    </lineage>
</organism>
<name>A0A6J6QRH0_9ZZZZ</name>
<protein>
    <submittedName>
        <fullName evidence="4">Unannotated protein</fullName>
    </submittedName>
</protein>
<dbReference type="PROSITE" id="PS00061">
    <property type="entry name" value="ADH_SHORT"/>
    <property type="match status" value="1"/>
</dbReference>
<dbReference type="InterPro" id="IPR036291">
    <property type="entry name" value="NAD(P)-bd_dom_sf"/>
</dbReference>
<dbReference type="Gene3D" id="3.40.50.720">
    <property type="entry name" value="NAD(P)-binding Rossmann-like Domain"/>
    <property type="match status" value="1"/>
</dbReference>
<dbReference type="InterPro" id="IPR057326">
    <property type="entry name" value="KR_dom"/>
</dbReference>
<gene>
    <name evidence="4" type="ORF">UFOPK2579_01513</name>
</gene>
<feature type="domain" description="Ketoreductase" evidence="3">
    <location>
        <begin position="3"/>
        <end position="165"/>
    </location>
</feature>
<reference evidence="4" key="1">
    <citation type="submission" date="2020-05" db="EMBL/GenBank/DDBJ databases">
        <authorList>
            <person name="Chiriac C."/>
            <person name="Salcher M."/>
            <person name="Ghai R."/>
            <person name="Kavagutti S V."/>
        </authorList>
    </citation>
    <scope>NUCLEOTIDE SEQUENCE</scope>
</reference>
<evidence type="ECO:0000313" key="4">
    <source>
        <dbReference type="EMBL" id="CAB4712223.1"/>
    </source>
</evidence>
<dbReference type="Pfam" id="PF13561">
    <property type="entry name" value="adh_short_C2"/>
    <property type="match status" value="1"/>
</dbReference>
<evidence type="ECO:0000256" key="1">
    <source>
        <dbReference type="ARBA" id="ARBA00006484"/>
    </source>
</evidence>
<dbReference type="AlphaFoldDB" id="A0A6J6QRH0"/>
<dbReference type="InterPro" id="IPR020904">
    <property type="entry name" value="Sc_DH/Rdtase_CS"/>
</dbReference>
<proteinExistence type="inferred from homology"/>
<dbReference type="SMART" id="SM00822">
    <property type="entry name" value="PKS_KR"/>
    <property type="match status" value="1"/>
</dbReference>
<dbReference type="FunFam" id="3.40.50.720:FF:000084">
    <property type="entry name" value="Short-chain dehydrogenase reductase"/>
    <property type="match status" value="1"/>
</dbReference>
<dbReference type="PANTHER" id="PTHR43639">
    <property type="entry name" value="OXIDOREDUCTASE, SHORT-CHAIN DEHYDROGENASE/REDUCTASE FAMILY (AFU_ORTHOLOGUE AFUA_5G02870)"/>
    <property type="match status" value="1"/>
</dbReference>
<comment type="similarity">
    <text evidence="1">Belongs to the short-chain dehydrogenases/reductases (SDR) family.</text>
</comment>
<dbReference type="GO" id="GO:0016491">
    <property type="term" value="F:oxidoreductase activity"/>
    <property type="evidence" value="ECO:0007669"/>
    <property type="project" value="UniProtKB-KW"/>
</dbReference>
<accession>A0A6J6QRH0</accession>
<sequence length="241" mass="24462">MERTAVVIGGASGIGAAAVTALRAEGYAVTVADLVATDDVVAVDVVDEASVVALFEGVLADAGRLDVVVNTAGVSTLGLLSELAVDEWRRVVDVCLTGSFVVIKHAGQRMGPGGSITSLSSLNARQPGRGMGPYCAAKAGLSMLTEVAALELAAAGIRVNAIAPGLVVTPLTAPAMDIPGIEADYLANTPLGRSGTVEEIAEAIVYVTRAGWLTGETLDLNGGAHLMRYPDLHGHVMAAFG</sequence>
<dbReference type="CDD" id="cd05233">
    <property type="entry name" value="SDR_c"/>
    <property type="match status" value="1"/>
</dbReference>
<dbReference type="PRINTS" id="PR00080">
    <property type="entry name" value="SDRFAMILY"/>
</dbReference>
<dbReference type="InterPro" id="IPR002347">
    <property type="entry name" value="SDR_fam"/>
</dbReference>